<feature type="compositionally biased region" description="Low complexity" evidence="1">
    <location>
        <begin position="48"/>
        <end position="70"/>
    </location>
</feature>
<dbReference type="InParanoid" id="K0KFD2"/>
<dbReference type="AlphaFoldDB" id="K0KFD2"/>
<comment type="caution">
    <text evidence="2">The sequence shown here is derived from an EMBL/GenBank/DDBJ whole genome shotgun (WGS) entry which is preliminary data.</text>
</comment>
<proteinExistence type="predicted"/>
<feature type="region of interest" description="Disordered" evidence="1">
    <location>
        <begin position="1"/>
        <end position="72"/>
    </location>
</feature>
<protein>
    <submittedName>
        <fullName evidence="2">Uncharacterized protein</fullName>
    </submittedName>
</protein>
<feature type="region of interest" description="Disordered" evidence="1">
    <location>
        <begin position="108"/>
        <end position="136"/>
    </location>
</feature>
<evidence type="ECO:0000256" key="1">
    <source>
        <dbReference type="SAM" id="MobiDB-lite"/>
    </source>
</evidence>
<evidence type="ECO:0000313" key="3">
    <source>
        <dbReference type="Proteomes" id="UP000009328"/>
    </source>
</evidence>
<organism evidence="2 3">
    <name type="scientific">Wickerhamomyces ciferrii (strain ATCC 14091 / BCRC 22168 / CBS 111 / JCM 3599 / NBRC 0793 / NRRL Y-1031 F-60-10)</name>
    <name type="common">Yeast</name>
    <name type="synonym">Pichia ciferrii</name>
    <dbReference type="NCBI Taxonomy" id="1206466"/>
    <lineage>
        <taxon>Eukaryota</taxon>
        <taxon>Fungi</taxon>
        <taxon>Dikarya</taxon>
        <taxon>Ascomycota</taxon>
        <taxon>Saccharomycotina</taxon>
        <taxon>Saccharomycetes</taxon>
        <taxon>Phaffomycetales</taxon>
        <taxon>Wickerhamomycetaceae</taxon>
        <taxon>Wickerhamomyces</taxon>
    </lineage>
</organism>
<feature type="compositionally biased region" description="Polar residues" evidence="1">
    <location>
        <begin position="108"/>
        <end position="117"/>
    </location>
</feature>
<sequence>MDGNTTSRPSKRSKPSPQPFSKSQNEFNIKRNTQSNPINKEILRNFHNSTKSDQSNSKSKSKPNTPAKSPGFFRKNFVLQDNSNSPIINRTPISKVTPSKLKFQIYNDNQPSDQTPSKIPISTIKPDTIQSPVTQSPQAIEKISLKSLLEAASRDQSFRDPIPAVNADFTHNIGVLSHSEEGSLVHQAQLPFINLNNWMKITEHKILDPSNTVEKDEYLYSINYLELFNDHLIFAKCQKVHSDDEVVGDERKVFLLNHKQSIDDTVKINEKIQLGSKVLLFEGFNTPIGIKVYKNWKLLINIQN</sequence>
<evidence type="ECO:0000313" key="2">
    <source>
        <dbReference type="EMBL" id="CCH43825.1"/>
    </source>
</evidence>
<reference evidence="2 3" key="1">
    <citation type="journal article" date="2012" name="Eukaryot. Cell">
        <title>Draft genome sequence of Wickerhamomyces ciferrii NRRL Y-1031 F-60-10.</title>
        <authorList>
            <person name="Schneider J."/>
            <person name="Andrea H."/>
            <person name="Blom J."/>
            <person name="Jaenicke S."/>
            <person name="Ruckert C."/>
            <person name="Schorsch C."/>
            <person name="Szczepanowski R."/>
            <person name="Farwick M."/>
            <person name="Goesmann A."/>
            <person name="Puhler A."/>
            <person name="Schaffer S."/>
            <person name="Tauch A."/>
            <person name="Kohler T."/>
            <person name="Brinkrolf K."/>
        </authorList>
    </citation>
    <scope>NUCLEOTIDE SEQUENCE [LARGE SCALE GENOMIC DNA]</scope>
    <source>
        <strain evidence="3">ATCC 14091 / BCRC 22168 / CBS 111 / JCM 3599 / NBRC 0793 / NRRL Y-1031 F-60-10</strain>
    </source>
</reference>
<keyword evidence="3" id="KW-1185">Reference proteome</keyword>
<dbReference type="HOGENOM" id="CLU_915870_0_0_1"/>
<feature type="compositionally biased region" description="Polar residues" evidence="1">
    <location>
        <begin position="25"/>
        <end position="38"/>
    </location>
</feature>
<accession>K0KFD2</accession>
<dbReference type="Proteomes" id="UP000009328">
    <property type="component" value="Unassembled WGS sequence"/>
</dbReference>
<name>K0KFD2_WICCF</name>
<dbReference type="EMBL" id="CAIF01000090">
    <property type="protein sequence ID" value="CCH43825.1"/>
    <property type="molecule type" value="Genomic_DNA"/>
</dbReference>
<gene>
    <name evidence="2" type="ORF">BN7_3379</name>
</gene>